<proteinExistence type="predicted"/>
<dbReference type="Proteomes" id="UP000197638">
    <property type="component" value="Chromosome"/>
</dbReference>
<organism evidence="1 2">
    <name type="scientific">Fusobacterium nucleatum subsp. polymorphum</name>
    <name type="common">Fusobacterium polymorphum</name>
    <dbReference type="NCBI Taxonomy" id="76857"/>
    <lineage>
        <taxon>Bacteria</taxon>
        <taxon>Fusobacteriati</taxon>
        <taxon>Fusobacteriota</taxon>
        <taxon>Fusobacteriia</taxon>
        <taxon>Fusobacteriales</taxon>
        <taxon>Fusobacteriaceae</taxon>
        <taxon>Fusobacterium</taxon>
    </lineage>
</organism>
<evidence type="ECO:0000313" key="2">
    <source>
        <dbReference type="Proteomes" id="UP000197638"/>
    </source>
</evidence>
<gene>
    <name evidence="1" type="ORF">CBG61_10045</name>
</gene>
<name>A0A241Q3L1_FUSNP</name>
<evidence type="ECO:0000313" key="1">
    <source>
        <dbReference type="EMBL" id="ASG29189.1"/>
    </source>
</evidence>
<dbReference type="RefSeq" id="WP_088765375.1">
    <property type="nucleotide sequence ID" value="NZ_CP022123.1"/>
</dbReference>
<accession>A0A241Q3L1</accession>
<dbReference type="EMBL" id="CP022123">
    <property type="protein sequence ID" value="ASG29189.1"/>
    <property type="molecule type" value="Genomic_DNA"/>
</dbReference>
<protein>
    <submittedName>
        <fullName evidence="1">Uncharacterized protein</fullName>
    </submittedName>
</protein>
<dbReference type="AlphaFoldDB" id="A0A241Q3L1"/>
<reference evidence="1 2" key="1">
    <citation type="submission" date="2017-06" db="EMBL/GenBank/DDBJ databases">
        <title>Genome sequencing of Fusobacterium nucleatum subsp. polymorphum KCOM 1275 (=ChDC F310).</title>
        <authorList>
            <person name="Kook J.-K."/>
            <person name="Park S.-N."/>
            <person name="Lim Y.K."/>
            <person name="Roh H."/>
        </authorList>
    </citation>
    <scope>NUCLEOTIDE SEQUENCE [LARGE SCALE GENOMIC DNA]</scope>
    <source>
        <strain evidence="1 2">KCOM 1275</strain>
    </source>
</reference>
<sequence>MSNNDLNQFKEINFNDLIKVDLEKQKRMLNEKEKADIILNFNKKNFSKEKLESIFKYIFLEYKKKIILRNILDENYEYIKKLEAYFEIIKNNKK</sequence>